<dbReference type="InterPro" id="IPR021866">
    <property type="entry name" value="SpoIIAA-like"/>
</dbReference>
<dbReference type="Pfam" id="PF11964">
    <property type="entry name" value="SpoIIAA-like"/>
    <property type="match status" value="1"/>
</dbReference>
<dbReference type="Proteomes" id="UP000286100">
    <property type="component" value="Unassembled WGS sequence"/>
</dbReference>
<sequence length="129" mass="14488">MLTILPSPDHLGAYAISGTLTKEDFDRLIADVDAKLKAHDRIAVMLDLTGFEDITFKAALEDLRYGFGHIRDWTRFKREAVVTDKQWIRTMIHGAGMLLPFIELKTFEPGEQQAAIDWAADIKQPASAS</sequence>
<dbReference type="SUPFAM" id="SSF52091">
    <property type="entry name" value="SpoIIaa-like"/>
    <property type="match status" value="1"/>
</dbReference>
<protein>
    <submittedName>
        <fullName evidence="1">STAS/SEC14 domain-containing protein</fullName>
    </submittedName>
</protein>
<name>A0A418WLN5_9SPHN</name>
<reference evidence="1 2" key="1">
    <citation type="submission" date="2018-09" db="EMBL/GenBank/DDBJ databases">
        <authorList>
            <person name="Zhu H."/>
        </authorList>
    </citation>
    <scope>NUCLEOTIDE SEQUENCE [LARGE SCALE GENOMIC DNA]</scope>
    <source>
        <strain evidence="1 2">K2R01-6</strain>
    </source>
</reference>
<dbReference type="RefSeq" id="WP_119762495.1">
    <property type="nucleotide sequence ID" value="NZ_QYUM01000003.1"/>
</dbReference>
<dbReference type="EMBL" id="QYUM01000003">
    <property type="protein sequence ID" value="RJF90905.1"/>
    <property type="molecule type" value="Genomic_DNA"/>
</dbReference>
<dbReference type="InterPro" id="IPR036513">
    <property type="entry name" value="STAS_dom_sf"/>
</dbReference>
<evidence type="ECO:0000313" key="2">
    <source>
        <dbReference type="Proteomes" id="UP000286100"/>
    </source>
</evidence>
<accession>A0A418WLN5</accession>
<proteinExistence type="predicted"/>
<keyword evidence="2" id="KW-1185">Reference proteome</keyword>
<dbReference type="AlphaFoldDB" id="A0A418WLN5"/>
<dbReference type="Gene3D" id="3.40.50.10600">
    <property type="entry name" value="SpoIIaa-like domains"/>
    <property type="match status" value="1"/>
</dbReference>
<dbReference type="OrthoDB" id="7619266at2"/>
<evidence type="ECO:0000313" key="1">
    <source>
        <dbReference type="EMBL" id="RJF90905.1"/>
    </source>
</evidence>
<organism evidence="1 2">
    <name type="scientific">Sphingomonas cavernae</name>
    <dbReference type="NCBI Taxonomy" id="2320861"/>
    <lineage>
        <taxon>Bacteria</taxon>
        <taxon>Pseudomonadati</taxon>
        <taxon>Pseudomonadota</taxon>
        <taxon>Alphaproteobacteria</taxon>
        <taxon>Sphingomonadales</taxon>
        <taxon>Sphingomonadaceae</taxon>
        <taxon>Sphingomonas</taxon>
    </lineage>
</organism>
<gene>
    <name evidence="1" type="ORF">D3876_12085</name>
</gene>
<dbReference type="InterPro" id="IPR038396">
    <property type="entry name" value="SpoIIAA-like_sf"/>
</dbReference>
<comment type="caution">
    <text evidence="1">The sequence shown here is derived from an EMBL/GenBank/DDBJ whole genome shotgun (WGS) entry which is preliminary data.</text>
</comment>